<evidence type="ECO:0000259" key="5">
    <source>
        <dbReference type="PROSITE" id="PS01180"/>
    </source>
</evidence>
<dbReference type="CDD" id="cd00041">
    <property type="entry name" value="CUB"/>
    <property type="match status" value="3"/>
</dbReference>
<sequence>MTKLRTSTLTCITRFAVYSNSPSQRFCQNSKPPDLTGVRRVHFYSDLNASAGFGFQANRPVTRMSEMCMARRPKKVGHHCSRQKTEARTGRLSAEKIMHRPNRYSTKYYRKVYQTADLQYRPVGESQPKACLPRHQEAEVGLDWSHLAKASRQFNRTRSELEPTGEALCSTGDEYEQEEESVRTLTRLMYIRLARTTCGSVTNASAGDIDLSAYSSHYYNRYHRNGICVWTIEAEEDEVIQLLITELNIQREIPGCNDSARSYVEIYDGSQTNNSLLLRACSAYELPGYNPVTSTTRRLVVVLTLDEEFGFTQAYFTARYKSFNESAFLRDCGGDISGDQGVVSSPNYPANYDNLRECEWRITVEDLFNIRMDIHDLDIRPSYYGCHGDSLLILQVPAYNPGYFVPPEAKKFCGKGATESLTTYFPTTLHFVTDGNITKGGFNISFVSTMAGCGESLLVGEKGFITSPNYPGTFPQSLRCNTTIRVEPGHKIILTFTSFFLSDFLQPDNGQECLWWYEPSLDIYDSLPTGSAWIGRYCGYTSPQPITSTSNELSLIFTSNNNYYATGFNATYTTGISQILSGTISLIKIGRWTKVCSRHFVPEDFRLLPLKGKQRRLKPDAVPSLFTLNNFQLGKERKQLAVSHPLSLANINTNQSKNGDAKPTTEPATAETEPATAAAESVTADNPSVEEQLSLAKEENKVKKFFKRGYNN</sequence>
<reference evidence="6 7" key="1">
    <citation type="submission" date="2018-04" db="EMBL/GenBank/DDBJ databases">
        <title>The genome of golden apple snail Pomacea canaliculata provides insight into stress tolerance and invasive adaptation.</title>
        <authorList>
            <person name="Liu C."/>
            <person name="Liu B."/>
            <person name="Ren Y."/>
            <person name="Zhang Y."/>
            <person name="Wang H."/>
            <person name="Li S."/>
            <person name="Jiang F."/>
            <person name="Yin L."/>
            <person name="Zhang G."/>
            <person name="Qian W."/>
            <person name="Fan W."/>
        </authorList>
    </citation>
    <scope>NUCLEOTIDE SEQUENCE [LARGE SCALE GENOMIC DNA]</scope>
    <source>
        <strain evidence="6">SZHN2017</strain>
        <tissue evidence="6">Muscle</tissue>
    </source>
</reference>
<comment type="caution">
    <text evidence="3">Lacks conserved residue(s) required for the propagation of feature annotation.</text>
</comment>
<name>A0A2T7PR59_POMCA</name>
<dbReference type="Gene3D" id="2.60.120.290">
    <property type="entry name" value="Spermadhesin, CUB domain"/>
    <property type="match status" value="3"/>
</dbReference>
<dbReference type="PANTHER" id="PTHR24251:SF52">
    <property type="entry name" value="CUB DOMAIN-CONTAINING PROTEIN"/>
    <property type="match status" value="1"/>
</dbReference>
<dbReference type="InterPro" id="IPR035914">
    <property type="entry name" value="Sperma_CUB_dom_sf"/>
</dbReference>
<dbReference type="FunFam" id="2.60.120.290:FF:000005">
    <property type="entry name" value="Procollagen C-endopeptidase enhancer 1"/>
    <property type="match status" value="1"/>
</dbReference>
<feature type="compositionally biased region" description="Low complexity" evidence="4">
    <location>
        <begin position="664"/>
        <end position="680"/>
    </location>
</feature>
<dbReference type="SMART" id="SM00042">
    <property type="entry name" value="CUB"/>
    <property type="match status" value="3"/>
</dbReference>
<gene>
    <name evidence="6" type="ORF">C0Q70_02885</name>
</gene>
<feature type="domain" description="CUB" evidence="5">
    <location>
        <begin position="332"/>
        <end position="449"/>
    </location>
</feature>
<feature type="region of interest" description="Disordered" evidence="4">
    <location>
        <begin position="651"/>
        <end position="695"/>
    </location>
</feature>
<dbReference type="PROSITE" id="PS01180">
    <property type="entry name" value="CUB"/>
    <property type="match status" value="3"/>
</dbReference>
<feature type="disulfide bond" evidence="3">
    <location>
        <begin position="453"/>
        <end position="480"/>
    </location>
</feature>
<dbReference type="PANTHER" id="PTHR24251">
    <property type="entry name" value="OVOCHYMASE-RELATED"/>
    <property type="match status" value="1"/>
</dbReference>
<comment type="caution">
    <text evidence="6">The sequence shown here is derived from an EMBL/GenBank/DDBJ whole genome shotgun (WGS) entry which is preliminary data.</text>
</comment>
<dbReference type="AlphaFoldDB" id="A0A2T7PR59"/>
<dbReference type="InterPro" id="IPR000859">
    <property type="entry name" value="CUB_dom"/>
</dbReference>
<organism evidence="6 7">
    <name type="scientific">Pomacea canaliculata</name>
    <name type="common">Golden apple snail</name>
    <dbReference type="NCBI Taxonomy" id="400727"/>
    <lineage>
        <taxon>Eukaryota</taxon>
        <taxon>Metazoa</taxon>
        <taxon>Spiralia</taxon>
        <taxon>Lophotrochozoa</taxon>
        <taxon>Mollusca</taxon>
        <taxon>Gastropoda</taxon>
        <taxon>Caenogastropoda</taxon>
        <taxon>Architaenioglossa</taxon>
        <taxon>Ampullarioidea</taxon>
        <taxon>Ampullariidae</taxon>
        <taxon>Pomacea</taxon>
    </lineage>
</organism>
<feature type="domain" description="CUB" evidence="5">
    <location>
        <begin position="453"/>
        <end position="575"/>
    </location>
</feature>
<dbReference type="SUPFAM" id="SSF57716">
    <property type="entry name" value="Glucocorticoid receptor-like (DNA-binding domain)"/>
    <property type="match status" value="1"/>
</dbReference>
<dbReference type="Proteomes" id="UP000245119">
    <property type="component" value="Linkage Group LG2"/>
</dbReference>
<accession>A0A2T7PR59</accession>
<keyword evidence="2 3" id="KW-1015">Disulfide bond</keyword>
<evidence type="ECO:0000256" key="3">
    <source>
        <dbReference type="PROSITE-ProRule" id="PRU00059"/>
    </source>
</evidence>
<proteinExistence type="predicted"/>
<dbReference type="Pfam" id="PF00431">
    <property type="entry name" value="CUB"/>
    <property type="match status" value="3"/>
</dbReference>
<dbReference type="OrthoDB" id="6022136at2759"/>
<evidence type="ECO:0000256" key="4">
    <source>
        <dbReference type="SAM" id="MobiDB-lite"/>
    </source>
</evidence>
<dbReference type="SUPFAM" id="SSF49854">
    <property type="entry name" value="Spermadhesin, CUB domain"/>
    <property type="match status" value="3"/>
</dbReference>
<evidence type="ECO:0000256" key="1">
    <source>
        <dbReference type="ARBA" id="ARBA00022737"/>
    </source>
</evidence>
<feature type="domain" description="CUB" evidence="5">
    <location>
        <begin position="198"/>
        <end position="323"/>
    </location>
</feature>
<evidence type="ECO:0000313" key="6">
    <source>
        <dbReference type="EMBL" id="PVD35916.1"/>
    </source>
</evidence>
<keyword evidence="1" id="KW-0677">Repeat</keyword>
<keyword evidence="7" id="KW-1185">Reference proteome</keyword>
<evidence type="ECO:0000313" key="7">
    <source>
        <dbReference type="Proteomes" id="UP000245119"/>
    </source>
</evidence>
<evidence type="ECO:0000256" key="2">
    <source>
        <dbReference type="ARBA" id="ARBA00023157"/>
    </source>
</evidence>
<protein>
    <recommendedName>
        <fullName evidence="5">CUB domain-containing protein</fullName>
    </recommendedName>
</protein>
<dbReference type="EMBL" id="PZQS01000002">
    <property type="protein sequence ID" value="PVD35916.1"/>
    <property type="molecule type" value="Genomic_DNA"/>
</dbReference>